<protein>
    <submittedName>
        <fullName evidence="7">Uncharacterized protein</fullName>
    </submittedName>
</protein>
<feature type="compositionally biased region" description="Polar residues" evidence="1">
    <location>
        <begin position="128"/>
        <end position="138"/>
    </location>
</feature>
<dbReference type="NCBIfam" id="NF040941">
    <property type="entry name" value="GGGWT_bact"/>
    <property type="match status" value="1"/>
</dbReference>
<dbReference type="InterPro" id="IPR001304">
    <property type="entry name" value="C-type_lectin-like"/>
</dbReference>
<accession>A0A914X5I5</accession>
<dbReference type="PROSITE" id="PS51406">
    <property type="entry name" value="FIBRINOGEN_C_2"/>
    <property type="match status" value="1"/>
</dbReference>
<dbReference type="GO" id="GO:0005615">
    <property type="term" value="C:extracellular space"/>
    <property type="evidence" value="ECO:0007669"/>
    <property type="project" value="TreeGrafter"/>
</dbReference>
<dbReference type="Proteomes" id="UP000887566">
    <property type="component" value="Unplaced"/>
</dbReference>
<evidence type="ECO:0000256" key="1">
    <source>
        <dbReference type="SAM" id="MobiDB-lite"/>
    </source>
</evidence>
<dbReference type="PROSITE" id="PS50041">
    <property type="entry name" value="C_TYPE_LECTIN_2"/>
    <property type="match status" value="1"/>
</dbReference>
<keyword evidence="2" id="KW-1133">Transmembrane helix</keyword>
<dbReference type="InterPro" id="IPR011029">
    <property type="entry name" value="DEATH-like_dom_sf"/>
</dbReference>
<dbReference type="SUPFAM" id="SSF47986">
    <property type="entry name" value="DEATH domain"/>
    <property type="match status" value="1"/>
</dbReference>
<feature type="region of interest" description="Disordered" evidence="1">
    <location>
        <begin position="122"/>
        <end position="190"/>
    </location>
</feature>
<evidence type="ECO:0000256" key="2">
    <source>
        <dbReference type="SAM" id="Phobius"/>
    </source>
</evidence>
<feature type="domain" description="CARD" evidence="4">
    <location>
        <begin position="31"/>
        <end position="116"/>
    </location>
</feature>
<feature type="region of interest" description="Disordered" evidence="1">
    <location>
        <begin position="1"/>
        <end position="22"/>
    </location>
</feature>
<dbReference type="Pfam" id="PF00619">
    <property type="entry name" value="CARD"/>
    <property type="match status" value="1"/>
</dbReference>
<dbReference type="Gene3D" id="1.10.533.10">
    <property type="entry name" value="Death Domain, Fas"/>
    <property type="match status" value="1"/>
</dbReference>
<dbReference type="InterPro" id="IPR014716">
    <property type="entry name" value="Fibrinogen_a/b/g_C_1"/>
</dbReference>
<proteinExistence type="predicted"/>
<evidence type="ECO:0000313" key="7">
    <source>
        <dbReference type="WBParaSite" id="PSAMB.scaffold6443size9477.g28539.t1"/>
    </source>
</evidence>
<keyword evidence="2" id="KW-0472">Membrane</keyword>
<dbReference type="WBParaSite" id="PSAMB.scaffold6443size9477.g28539.t1">
    <property type="protein sequence ID" value="PSAMB.scaffold6443size9477.g28539.t1"/>
    <property type="gene ID" value="PSAMB.scaffold6443size9477.g28539"/>
</dbReference>
<dbReference type="SUPFAM" id="SSF56496">
    <property type="entry name" value="Fibrinogen C-terminal domain-like"/>
    <property type="match status" value="1"/>
</dbReference>
<organism evidence="6 7">
    <name type="scientific">Plectus sambesii</name>
    <dbReference type="NCBI Taxonomy" id="2011161"/>
    <lineage>
        <taxon>Eukaryota</taxon>
        <taxon>Metazoa</taxon>
        <taxon>Ecdysozoa</taxon>
        <taxon>Nematoda</taxon>
        <taxon>Chromadorea</taxon>
        <taxon>Plectida</taxon>
        <taxon>Plectina</taxon>
        <taxon>Plectoidea</taxon>
        <taxon>Plectidae</taxon>
        <taxon>Plectus</taxon>
    </lineage>
</organism>
<feature type="compositionally biased region" description="Polar residues" evidence="1">
    <location>
        <begin position="1"/>
        <end position="14"/>
    </location>
</feature>
<feature type="transmembrane region" description="Helical" evidence="2">
    <location>
        <begin position="203"/>
        <end position="225"/>
    </location>
</feature>
<dbReference type="SUPFAM" id="SSF56436">
    <property type="entry name" value="C-type lectin-like"/>
    <property type="match status" value="1"/>
</dbReference>
<feature type="compositionally biased region" description="Polar residues" evidence="1">
    <location>
        <begin position="160"/>
        <end position="169"/>
    </location>
</feature>
<keyword evidence="2" id="KW-0812">Transmembrane</keyword>
<sequence length="507" mass="56987">MALSQSPPHASTSNTEEKKQEDFEFKDDSLNRKCLTNCLTFLCTNLTVDEVVVHLQENEILTESQAASIRAEKTFYKKNHKLIDFVQKRGPEAFSCFMTSLTETGQKNIFNKLIEERRKAIAERETPRAQTAKGSASNDECGPLLPRASPPSPSTKDSQKQCGQPNPGSNGKVVEEPDIVENDKNDGKAPTKSNCITKKCLCITISICAGLLIATAIITTLIMHFKKNNRSVQRVCNQNNGKCFVLVTRSLSWSEAERYCGSQIQNGTIASFASITETPDVDIIATLLQHPSVDSNLWIGAYAYNGAPFQWTDKSNFSFTNWAPGQPPPHPDGCVQVCQKTDSTCVHGQWAVAPCEKKQSFVCESMMTDCRAWHEKFNDLPSGVYKLHPPSIPAFYAYCDMETDGGGWTVFQRRIDDTIVFFNKTWNEYKVGFNNGLNKNLWLGNDIIHVLTTKDKKVELRIDLWGDRQPDSPNSNVYLWQKNTNFYSKGVDNWTLGVYYFSPNFNL</sequence>
<dbReference type="AlphaFoldDB" id="A0A914X5I5"/>
<dbReference type="Pfam" id="PF00059">
    <property type="entry name" value="Lectin_C"/>
    <property type="match status" value="1"/>
</dbReference>
<dbReference type="Gene3D" id="3.90.215.10">
    <property type="entry name" value="Gamma Fibrinogen, chain A, domain 1"/>
    <property type="match status" value="1"/>
</dbReference>
<evidence type="ECO:0000313" key="6">
    <source>
        <dbReference type="Proteomes" id="UP000887566"/>
    </source>
</evidence>
<dbReference type="Pfam" id="PF00147">
    <property type="entry name" value="Fibrinogen_C"/>
    <property type="match status" value="1"/>
</dbReference>
<evidence type="ECO:0000259" key="3">
    <source>
        <dbReference type="PROSITE" id="PS50041"/>
    </source>
</evidence>
<dbReference type="CDD" id="cd01671">
    <property type="entry name" value="CARD"/>
    <property type="match status" value="1"/>
</dbReference>
<dbReference type="InterPro" id="IPR016186">
    <property type="entry name" value="C-type_lectin-like/link_sf"/>
</dbReference>
<dbReference type="CDD" id="cd00037">
    <property type="entry name" value="CLECT"/>
    <property type="match status" value="1"/>
</dbReference>
<dbReference type="Gene3D" id="3.10.100.10">
    <property type="entry name" value="Mannose-Binding Protein A, subunit A"/>
    <property type="match status" value="1"/>
</dbReference>
<evidence type="ECO:0000259" key="5">
    <source>
        <dbReference type="PROSITE" id="PS51406"/>
    </source>
</evidence>
<dbReference type="SMART" id="SM00186">
    <property type="entry name" value="FBG"/>
    <property type="match status" value="1"/>
</dbReference>
<dbReference type="InterPro" id="IPR016187">
    <property type="entry name" value="CTDL_fold"/>
</dbReference>
<evidence type="ECO:0000259" key="4">
    <source>
        <dbReference type="PROSITE" id="PS50209"/>
    </source>
</evidence>
<dbReference type="SMART" id="SM00034">
    <property type="entry name" value="CLECT"/>
    <property type="match status" value="1"/>
</dbReference>
<dbReference type="InterPro" id="IPR036056">
    <property type="entry name" value="Fibrinogen-like_C"/>
</dbReference>
<reference evidence="7" key="1">
    <citation type="submission" date="2022-11" db="UniProtKB">
        <authorList>
            <consortium name="WormBaseParasite"/>
        </authorList>
    </citation>
    <scope>IDENTIFICATION</scope>
</reference>
<dbReference type="InterPro" id="IPR050373">
    <property type="entry name" value="Fibrinogen_C-term_domain"/>
</dbReference>
<keyword evidence="6" id="KW-1185">Reference proteome</keyword>
<dbReference type="PROSITE" id="PS50209">
    <property type="entry name" value="CARD"/>
    <property type="match status" value="1"/>
</dbReference>
<dbReference type="PANTHER" id="PTHR19143">
    <property type="entry name" value="FIBRINOGEN/TENASCIN/ANGIOPOEITIN"/>
    <property type="match status" value="1"/>
</dbReference>
<dbReference type="InterPro" id="IPR001315">
    <property type="entry name" value="CARD"/>
</dbReference>
<feature type="domain" description="Fibrinogen C-terminal" evidence="5">
    <location>
        <begin position="361"/>
        <end position="464"/>
    </location>
</feature>
<dbReference type="InterPro" id="IPR002181">
    <property type="entry name" value="Fibrinogen_a/b/g_C_dom"/>
</dbReference>
<feature type="domain" description="C-type lectin" evidence="3">
    <location>
        <begin position="239"/>
        <end position="364"/>
    </location>
</feature>
<dbReference type="GO" id="GO:0042981">
    <property type="term" value="P:regulation of apoptotic process"/>
    <property type="evidence" value="ECO:0007669"/>
    <property type="project" value="InterPro"/>
</dbReference>
<name>A0A914X5I5_9BILA</name>